<keyword evidence="2" id="KW-0378">Hydrolase</keyword>
<dbReference type="SFLD" id="SFLDG01135">
    <property type="entry name" value="C1.5.6:_HAD__Beta-PGM__Phospha"/>
    <property type="match status" value="1"/>
</dbReference>
<dbReference type="SFLD" id="SFLDS00003">
    <property type="entry name" value="Haloacid_Dehalogenase"/>
    <property type="match status" value="1"/>
</dbReference>
<dbReference type="SFLD" id="SFLDG01129">
    <property type="entry name" value="C1.5:_HAD__Beta-PGM__Phosphata"/>
    <property type="match status" value="1"/>
</dbReference>
<dbReference type="Gene3D" id="1.10.150.240">
    <property type="entry name" value="Putative phosphatase, domain 2"/>
    <property type="match status" value="1"/>
</dbReference>
<proteinExistence type="inferred from homology"/>
<dbReference type="OrthoDB" id="9800058at2"/>
<dbReference type="InterPro" id="IPR036412">
    <property type="entry name" value="HAD-like_sf"/>
</dbReference>
<gene>
    <name evidence="2" type="ORF">SAMN05216361_0476</name>
</gene>
<dbReference type="AlphaFoldDB" id="A0A1M5EPE8"/>
<evidence type="ECO:0000256" key="1">
    <source>
        <dbReference type="ARBA" id="ARBA00006171"/>
    </source>
</evidence>
<sequence length="194" mass="21377">MVDLSAYQGIVFDMDGTLVDSMPSHMVAWERACNAFGYPFDADYMNSLGGVPTQQTVVILNEKFGMDHDPKAVAKFKREAWETMDLEPVLIPSTMAVFEHYRPTLSIGIGTGAERPHAEHLLAKHGLLARIDSLVTASDVTHGKPHPETFLTVAEQMGVAPQHCVVFEDTEIGYQAARDAGMDCIMVKQGEIQR</sequence>
<keyword evidence="3" id="KW-1185">Reference proteome</keyword>
<dbReference type="InterPro" id="IPR023198">
    <property type="entry name" value="PGP-like_dom2"/>
</dbReference>
<dbReference type="STRING" id="634436.SAMN05216361_0476"/>
<dbReference type="InterPro" id="IPR051806">
    <property type="entry name" value="HAD-like_SPP"/>
</dbReference>
<dbReference type="PRINTS" id="PR00413">
    <property type="entry name" value="HADHALOGNASE"/>
</dbReference>
<dbReference type="EMBL" id="FQWD01000001">
    <property type="protein sequence ID" value="SHF80990.1"/>
    <property type="molecule type" value="Genomic_DNA"/>
</dbReference>
<dbReference type="GO" id="GO:0050308">
    <property type="term" value="F:sugar-phosphatase activity"/>
    <property type="evidence" value="ECO:0007669"/>
    <property type="project" value="TreeGrafter"/>
</dbReference>
<organism evidence="2 3">
    <name type="scientific">Marisediminitalea aggregata</name>
    <dbReference type="NCBI Taxonomy" id="634436"/>
    <lineage>
        <taxon>Bacteria</taxon>
        <taxon>Pseudomonadati</taxon>
        <taxon>Pseudomonadota</taxon>
        <taxon>Gammaproteobacteria</taxon>
        <taxon>Alteromonadales</taxon>
        <taxon>Alteromonadaceae</taxon>
        <taxon>Marisediminitalea</taxon>
    </lineage>
</organism>
<reference evidence="3" key="1">
    <citation type="submission" date="2016-11" db="EMBL/GenBank/DDBJ databases">
        <authorList>
            <person name="Varghese N."/>
            <person name="Submissions S."/>
        </authorList>
    </citation>
    <scope>NUCLEOTIDE SEQUENCE [LARGE SCALE GENOMIC DNA]</scope>
    <source>
        <strain evidence="3">CGMCC 1.8995</strain>
    </source>
</reference>
<dbReference type="InterPro" id="IPR010976">
    <property type="entry name" value="B-phosphoglucomutase_hydrolase"/>
</dbReference>
<dbReference type="NCBIfam" id="TIGR01509">
    <property type="entry name" value="HAD-SF-IA-v3"/>
    <property type="match status" value="1"/>
</dbReference>
<comment type="similarity">
    <text evidence="1">Belongs to the HAD-like hydrolase superfamily. CbbY/CbbZ/Gph/YieH family.</text>
</comment>
<dbReference type="NCBIfam" id="TIGR02009">
    <property type="entry name" value="PGMB-YQAB-SF"/>
    <property type="match status" value="1"/>
</dbReference>
<dbReference type="RefSeq" id="WP_073317230.1">
    <property type="nucleotide sequence ID" value="NZ_FQWD01000001.1"/>
</dbReference>
<dbReference type="InterPro" id="IPR023214">
    <property type="entry name" value="HAD_sf"/>
</dbReference>
<dbReference type="Pfam" id="PF13419">
    <property type="entry name" value="HAD_2"/>
    <property type="match status" value="1"/>
</dbReference>
<accession>A0A1M5EPE8</accession>
<dbReference type="CDD" id="cd07505">
    <property type="entry name" value="HAD_BPGM-like"/>
    <property type="match status" value="1"/>
</dbReference>
<dbReference type="InterPro" id="IPR006439">
    <property type="entry name" value="HAD-SF_hydro_IA"/>
</dbReference>
<name>A0A1M5EPE8_9ALTE</name>
<evidence type="ECO:0000313" key="3">
    <source>
        <dbReference type="Proteomes" id="UP000184520"/>
    </source>
</evidence>
<dbReference type="PANTHER" id="PTHR43481:SF4">
    <property type="entry name" value="GLYCEROL-1-PHOSPHATE PHOSPHOHYDROLASE 1-RELATED"/>
    <property type="match status" value="1"/>
</dbReference>
<dbReference type="InterPro" id="IPR041492">
    <property type="entry name" value="HAD_2"/>
</dbReference>
<dbReference type="Proteomes" id="UP000184520">
    <property type="component" value="Unassembled WGS sequence"/>
</dbReference>
<evidence type="ECO:0000313" key="2">
    <source>
        <dbReference type="EMBL" id="SHF80990.1"/>
    </source>
</evidence>
<protein>
    <submittedName>
        <fullName evidence="2">Haloacid dehalogenase superfamily, subfamily IA, variant 3 with third motif having DD or ED/beta-phosphoglucomutase family hydrolase</fullName>
    </submittedName>
</protein>
<dbReference type="SUPFAM" id="SSF56784">
    <property type="entry name" value="HAD-like"/>
    <property type="match status" value="1"/>
</dbReference>
<dbReference type="Gene3D" id="3.40.50.1000">
    <property type="entry name" value="HAD superfamily/HAD-like"/>
    <property type="match status" value="1"/>
</dbReference>
<dbReference type="PANTHER" id="PTHR43481">
    <property type="entry name" value="FRUCTOSE-1-PHOSPHATE PHOSPHATASE"/>
    <property type="match status" value="1"/>
</dbReference>